<dbReference type="AlphaFoldDB" id="A0A7V7PSL8"/>
<gene>
    <name evidence="6" type="ORF">F6X38_00300</name>
</gene>
<dbReference type="InterPro" id="IPR002060">
    <property type="entry name" value="Squ/phyt_synthse"/>
</dbReference>
<comment type="caution">
    <text evidence="6">The sequence shown here is derived from an EMBL/GenBank/DDBJ whole genome shotgun (WGS) entry which is preliminary data.</text>
</comment>
<sequence>MNDAAADRAAIVRAAAETIAKGSNSFAAAARLFDAETRADAIMLYAWCRHCDDVVDGQTLGHGATGASGVPERLAELERETRRAFAGERVGQPAFRALQLVAERRGIPLALALDHLDGFRMDVDGRVYESVPELLDYCYHVAGVVGAMMALIMGTHDPDVLRRACDLGLAFQLTNIARDIVPDAEVGRIYLPRQWLREVGLTPETLADPAARGKLAVLAKRLVDLAEPYYASARIGVDALPRRSSWAIATALGVYREIGLKVVARGAAAWDERVSTSGAEKLRNVAGAGLVALKPRRAASPPRPAALWTHPAA</sequence>
<dbReference type="CDD" id="cd00683">
    <property type="entry name" value="Trans_IPPS_HH"/>
    <property type="match status" value="1"/>
</dbReference>
<dbReference type="Pfam" id="PF00494">
    <property type="entry name" value="SQS_PSY"/>
    <property type="match status" value="1"/>
</dbReference>
<dbReference type="Gene3D" id="1.10.600.10">
    <property type="entry name" value="Farnesyl Diphosphate Synthase"/>
    <property type="match status" value="1"/>
</dbReference>
<evidence type="ECO:0000256" key="4">
    <source>
        <dbReference type="ARBA" id="ARBA00022746"/>
    </source>
</evidence>
<dbReference type="PROSITE" id="PS01045">
    <property type="entry name" value="SQUALEN_PHYTOEN_SYN_2"/>
    <property type="match status" value="1"/>
</dbReference>
<dbReference type="InterPro" id="IPR033904">
    <property type="entry name" value="Trans_IPPS_HH"/>
</dbReference>
<dbReference type="SUPFAM" id="SSF48576">
    <property type="entry name" value="Terpenoid synthases"/>
    <property type="match status" value="1"/>
</dbReference>
<evidence type="ECO:0000313" key="7">
    <source>
        <dbReference type="Proteomes" id="UP000432089"/>
    </source>
</evidence>
<evidence type="ECO:0000256" key="3">
    <source>
        <dbReference type="ARBA" id="ARBA00022679"/>
    </source>
</evidence>
<dbReference type="SFLD" id="SFLDS00005">
    <property type="entry name" value="Isoprenoid_Synthase_Type_I"/>
    <property type="match status" value="1"/>
</dbReference>
<protein>
    <submittedName>
        <fullName evidence="6">Phytoene/squalene synthase family protein</fullName>
    </submittedName>
</protein>
<evidence type="ECO:0000256" key="2">
    <source>
        <dbReference type="ARBA" id="ARBA00006251"/>
    </source>
</evidence>
<evidence type="ECO:0000256" key="1">
    <source>
        <dbReference type="ARBA" id="ARBA00004684"/>
    </source>
</evidence>
<dbReference type="EMBL" id="VZDO01000001">
    <property type="protein sequence ID" value="KAB0682570.1"/>
    <property type="molecule type" value="Genomic_DNA"/>
</dbReference>
<comment type="cofactor">
    <cofactor evidence="5">
        <name>ATP</name>
        <dbReference type="ChEBI" id="CHEBI:30616"/>
    </cofactor>
</comment>
<keyword evidence="7" id="KW-1185">Reference proteome</keyword>
<dbReference type="GO" id="GO:0051996">
    <property type="term" value="F:squalene synthase [NAD(P)H] activity"/>
    <property type="evidence" value="ECO:0007669"/>
    <property type="project" value="InterPro"/>
</dbReference>
<name>A0A7V7PSL8_9HYPH</name>
<organism evidence="6 7">
    <name type="scientific">Plantimonas leprariae</name>
    <dbReference type="NCBI Taxonomy" id="2615207"/>
    <lineage>
        <taxon>Bacteria</taxon>
        <taxon>Pseudomonadati</taxon>
        <taxon>Pseudomonadota</taxon>
        <taxon>Alphaproteobacteria</taxon>
        <taxon>Hyphomicrobiales</taxon>
        <taxon>Aurantimonadaceae</taxon>
        <taxon>Plantimonas</taxon>
    </lineage>
</organism>
<reference evidence="6 7" key="1">
    <citation type="submission" date="2019-09" db="EMBL/GenBank/DDBJ databases">
        <title>YIM 132180 draft genome.</title>
        <authorList>
            <person name="Zhang K."/>
        </authorList>
    </citation>
    <scope>NUCLEOTIDE SEQUENCE [LARGE SCALE GENOMIC DNA]</scope>
    <source>
        <strain evidence="6 7">YIM 132180</strain>
    </source>
</reference>
<dbReference type="InterPro" id="IPR044843">
    <property type="entry name" value="Trans_IPPS_bact-type"/>
</dbReference>
<keyword evidence="4" id="KW-0125">Carotenoid biosynthesis</keyword>
<dbReference type="FunFam" id="1.10.600.10:FF:000020">
    <property type="entry name" value="Phytoene synthase"/>
    <property type="match status" value="1"/>
</dbReference>
<dbReference type="GO" id="GO:0004311">
    <property type="term" value="F:geranylgeranyl diphosphate synthase activity"/>
    <property type="evidence" value="ECO:0007669"/>
    <property type="project" value="InterPro"/>
</dbReference>
<proteinExistence type="inferred from homology"/>
<dbReference type="Proteomes" id="UP000432089">
    <property type="component" value="Unassembled WGS sequence"/>
</dbReference>
<dbReference type="PANTHER" id="PTHR31480">
    <property type="entry name" value="BIFUNCTIONAL LYCOPENE CYCLASE/PHYTOENE SYNTHASE"/>
    <property type="match status" value="1"/>
</dbReference>
<comment type="similarity">
    <text evidence="2">Belongs to the phytoene/squalene synthase family.</text>
</comment>
<dbReference type="SFLD" id="SFLDG01018">
    <property type="entry name" value="Squalene/Phytoene_Synthase_Lik"/>
    <property type="match status" value="1"/>
</dbReference>
<dbReference type="RefSeq" id="WP_150967542.1">
    <property type="nucleotide sequence ID" value="NZ_VZDO01000001.1"/>
</dbReference>
<keyword evidence="3" id="KW-0808">Transferase</keyword>
<evidence type="ECO:0000256" key="5">
    <source>
        <dbReference type="ARBA" id="ARBA00053028"/>
    </source>
</evidence>
<dbReference type="SFLD" id="SFLDG01212">
    <property type="entry name" value="Phytoene_synthase_like"/>
    <property type="match status" value="1"/>
</dbReference>
<evidence type="ECO:0000313" key="6">
    <source>
        <dbReference type="EMBL" id="KAB0682570.1"/>
    </source>
</evidence>
<dbReference type="GO" id="GO:0016117">
    <property type="term" value="P:carotenoid biosynthetic process"/>
    <property type="evidence" value="ECO:0007669"/>
    <property type="project" value="UniProtKB-KW"/>
</dbReference>
<accession>A0A7V7PSL8</accession>
<comment type="pathway">
    <text evidence="1">Carotenoid biosynthesis; phytoene biosynthesis.</text>
</comment>
<dbReference type="InterPro" id="IPR019845">
    <property type="entry name" value="Squalene/phytoene_synthase_CS"/>
</dbReference>
<dbReference type="InterPro" id="IPR008949">
    <property type="entry name" value="Isoprenoid_synthase_dom_sf"/>
</dbReference>
<dbReference type="PROSITE" id="PS01044">
    <property type="entry name" value="SQUALEN_PHYTOEN_SYN_1"/>
    <property type="match status" value="1"/>
</dbReference>